<accession>A0ABT5PYX1</accession>
<feature type="transmembrane region" description="Helical" evidence="1">
    <location>
        <begin position="68"/>
        <end position="87"/>
    </location>
</feature>
<keyword evidence="3" id="KW-1185">Reference proteome</keyword>
<feature type="transmembrane region" description="Helical" evidence="1">
    <location>
        <begin position="41"/>
        <end position="62"/>
    </location>
</feature>
<keyword evidence="1" id="KW-0472">Membrane</keyword>
<gene>
    <name evidence="2" type="ORF">M5G25_00320</name>
</gene>
<evidence type="ECO:0000313" key="2">
    <source>
        <dbReference type="EMBL" id="MDD1146706.1"/>
    </source>
</evidence>
<sequence>MSHTSDFKKIDDVLHRWLKRARESQLAHHLMTESLESRHTWLGVIVVGMTAIAGTTTIAAELEESSKLALGLLTLAAAILTSLQTFLKLEERASRHRSAGAGYGQVRRQLELASTLPVEQTEARIKEAEVALNKLAQESPSVSKRIFDKALKRNQ</sequence>
<comment type="caution">
    <text evidence="2">The sequence shown here is derived from an EMBL/GenBank/DDBJ whole genome shotgun (WGS) entry which is preliminary data.</text>
</comment>
<organism evidence="2 3">
    <name type="scientific">Pseudomonas idahonensis</name>
    <dbReference type="NCBI Taxonomy" id="2942628"/>
    <lineage>
        <taxon>Bacteria</taxon>
        <taxon>Pseudomonadati</taxon>
        <taxon>Pseudomonadota</taxon>
        <taxon>Gammaproteobacteria</taxon>
        <taxon>Pseudomonadales</taxon>
        <taxon>Pseudomonadaceae</taxon>
        <taxon>Pseudomonas</taxon>
    </lineage>
</organism>
<dbReference type="EMBL" id="JAMDGR010000001">
    <property type="protein sequence ID" value="MDD1146706.1"/>
    <property type="molecule type" value="Genomic_DNA"/>
</dbReference>
<keyword evidence="1" id="KW-0812">Transmembrane</keyword>
<keyword evidence="1" id="KW-1133">Transmembrane helix</keyword>
<proteinExistence type="predicted"/>
<dbReference type="RefSeq" id="WP_273922187.1">
    <property type="nucleotide sequence ID" value="NZ_JAMDGR010000001.1"/>
</dbReference>
<name>A0ABT5PYX1_9PSED</name>
<dbReference type="NCBIfam" id="NF033632">
    <property type="entry name" value="SLATT_4"/>
    <property type="match status" value="1"/>
</dbReference>
<protein>
    <submittedName>
        <fullName evidence="2">SLATT domain-containing protein</fullName>
    </submittedName>
</protein>
<evidence type="ECO:0000256" key="1">
    <source>
        <dbReference type="SAM" id="Phobius"/>
    </source>
</evidence>
<reference evidence="2 3" key="1">
    <citation type="submission" date="2022-05" db="EMBL/GenBank/DDBJ databases">
        <title>Novel Pseudomonas spp. Isolated from a Rainbow Trout Aquaculture Facility.</title>
        <authorList>
            <person name="Testerman T."/>
            <person name="Graf J."/>
        </authorList>
    </citation>
    <scope>NUCLEOTIDE SEQUENCE [LARGE SCALE GENOMIC DNA]</scope>
    <source>
        <strain evidence="2 3">ID357</strain>
    </source>
</reference>
<evidence type="ECO:0000313" key="3">
    <source>
        <dbReference type="Proteomes" id="UP001217610"/>
    </source>
</evidence>
<dbReference type="Proteomes" id="UP001217610">
    <property type="component" value="Unassembled WGS sequence"/>
</dbReference>